<dbReference type="InterPro" id="IPR058679">
    <property type="entry name" value="RlmG_N"/>
</dbReference>
<feature type="domain" description="Methyltransferase small" evidence="5">
    <location>
        <begin position="237"/>
        <end position="411"/>
    </location>
</feature>
<dbReference type="InterPro" id="IPR007848">
    <property type="entry name" value="Small_mtfrase_dom"/>
</dbReference>
<keyword evidence="1" id="KW-0963">Cytoplasm</keyword>
<evidence type="ECO:0000256" key="3">
    <source>
        <dbReference type="ARBA" id="ARBA00022603"/>
    </source>
</evidence>
<keyword evidence="3 7" id="KW-0489">Methyltransferase</keyword>
<dbReference type="PANTHER" id="PTHR47816">
    <property type="entry name" value="RIBOSOMAL RNA SMALL SUBUNIT METHYLTRANSFERASE C"/>
    <property type="match status" value="1"/>
</dbReference>
<dbReference type="EC" id="2.1.1.172" evidence="7"/>
<keyword evidence="4 7" id="KW-0808">Transferase</keyword>
<dbReference type="AlphaFoldDB" id="A0A7W8YAK6"/>
<evidence type="ECO:0000259" key="5">
    <source>
        <dbReference type="Pfam" id="PF05175"/>
    </source>
</evidence>
<keyword evidence="8" id="KW-1185">Reference proteome</keyword>
<dbReference type="EMBL" id="JACHBL010000001">
    <property type="protein sequence ID" value="MBB5597886.1"/>
    <property type="molecule type" value="Genomic_DNA"/>
</dbReference>
<dbReference type="GO" id="GO:0052914">
    <property type="term" value="F:16S rRNA (guanine(1207)-N(2))-methyltransferase activity"/>
    <property type="evidence" value="ECO:0007669"/>
    <property type="project" value="UniProtKB-EC"/>
</dbReference>
<dbReference type="PROSITE" id="PS00092">
    <property type="entry name" value="N6_MTASE"/>
    <property type="match status" value="1"/>
</dbReference>
<dbReference type="Gene3D" id="3.40.50.150">
    <property type="entry name" value="Vaccinia Virus protein VP39"/>
    <property type="match status" value="2"/>
</dbReference>
<dbReference type="PANTHER" id="PTHR47816:SF5">
    <property type="entry name" value="RIBOSOMAL RNA LARGE SUBUNIT METHYLTRANSFERASE G"/>
    <property type="match status" value="1"/>
</dbReference>
<evidence type="ECO:0000256" key="1">
    <source>
        <dbReference type="ARBA" id="ARBA00022490"/>
    </source>
</evidence>
<organism evidence="7 8">
    <name type="scientific">Neomicrococcus lactis</name>
    <dbReference type="NCBI Taxonomy" id="732241"/>
    <lineage>
        <taxon>Bacteria</taxon>
        <taxon>Bacillati</taxon>
        <taxon>Actinomycetota</taxon>
        <taxon>Actinomycetes</taxon>
        <taxon>Micrococcales</taxon>
        <taxon>Micrococcaceae</taxon>
        <taxon>Neomicrococcus</taxon>
    </lineage>
</organism>
<dbReference type="SUPFAM" id="SSF53335">
    <property type="entry name" value="S-adenosyl-L-methionine-dependent methyltransferases"/>
    <property type="match status" value="1"/>
</dbReference>
<evidence type="ECO:0000256" key="2">
    <source>
        <dbReference type="ARBA" id="ARBA00022552"/>
    </source>
</evidence>
<evidence type="ECO:0000313" key="8">
    <source>
        <dbReference type="Proteomes" id="UP000523863"/>
    </source>
</evidence>
<sequence>MVPKPTDIDLDLFASDIPRGQISMVFDFDSLRRWPEPESENLQAHDATDELLLDAAEVLGAFTHAPIDGPLKVVALNDNFGALALPIQQFADKGALPWRITSWNDSLSREQASNSNAEAFGLPSPIAAQPSLLEVLSGAVVILIQAPRSQSELRQFIQAIHSAAHPNALVLIGARLKYLTPSVNDILGEYFTALRASRARSKSRVIVARGKKPTSTAESAFPLHATAKDLAGVPLQLASYGATFGGTNIDPGTRFFLETLPRKFSERASITNSIVDLGCGNGTISSYVPLKFKEFVGTMIATDSSRDAVAATAETAKRNGVDSRVDVIRDDAMSTFAPASQDLILLNPPFHVGNTVDPQIALKLFRASARVLTQGGELWCVWNSHLQYKRELNRIVGPTTEVARNRKFTVTRSVRQG</sequence>
<evidence type="ECO:0000256" key="4">
    <source>
        <dbReference type="ARBA" id="ARBA00022679"/>
    </source>
</evidence>
<reference evidence="7 8" key="1">
    <citation type="submission" date="2020-08" db="EMBL/GenBank/DDBJ databases">
        <title>Sequencing the genomes of 1000 actinobacteria strains.</title>
        <authorList>
            <person name="Klenk H.-P."/>
        </authorList>
    </citation>
    <scope>NUCLEOTIDE SEQUENCE [LARGE SCALE GENOMIC DNA]</scope>
    <source>
        <strain evidence="7 8">DSM 23694</strain>
    </source>
</reference>
<dbReference type="RefSeq" id="WP_183641111.1">
    <property type="nucleotide sequence ID" value="NZ_JACHBL010000001.1"/>
</dbReference>
<dbReference type="Pfam" id="PF26049">
    <property type="entry name" value="RLMG_N"/>
    <property type="match status" value="1"/>
</dbReference>
<comment type="caution">
    <text evidence="7">The sequence shown here is derived from an EMBL/GenBank/DDBJ whole genome shotgun (WGS) entry which is preliminary data.</text>
</comment>
<keyword evidence="2" id="KW-0698">rRNA processing</keyword>
<evidence type="ECO:0000259" key="6">
    <source>
        <dbReference type="Pfam" id="PF26049"/>
    </source>
</evidence>
<name>A0A7W8YAK6_9MICC</name>
<accession>A0A7W8YAK6</accession>
<feature type="domain" description="RlmG N-terminal" evidence="6">
    <location>
        <begin position="30"/>
        <end position="209"/>
    </location>
</feature>
<dbReference type="Proteomes" id="UP000523863">
    <property type="component" value="Unassembled WGS sequence"/>
</dbReference>
<dbReference type="InterPro" id="IPR029063">
    <property type="entry name" value="SAM-dependent_MTases_sf"/>
</dbReference>
<gene>
    <name evidence="7" type="ORF">BKA12_000966</name>
</gene>
<protein>
    <submittedName>
        <fullName evidence="7">16S rRNA (Guanine1207-N2)-methyltransferase</fullName>
        <ecNumber evidence="7">2.1.1.172</ecNumber>
    </submittedName>
</protein>
<dbReference type="Pfam" id="PF05175">
    <property type="entry name" value="MTS"/>
    <property type="match status" value="1"/>
</dbReference>
<evidence type="ECO:0000313" key="7">
    <source>
        <dbReference type="EMBL" id="MBB5597886.1"/>
    </source>
</evidence>
<dbReference type="InterPro" id="IPR002052">
    <property type="entry name" value="DNA_methylase_N6_adenine_CS"/>
</dbReference>
<dbReference type="GO" id="GO:0003676">
    <property type="term" value="F:nucleic acid binding"/>
    <property type="evidence" value="ECO:0007669"/>
    <property type="project" value="InterPro"/>
</dbReference>
<proteinExistence type="predicted"/>
<dbReference type="CDD" id="cd02440">
    <property type="entry name" value="AdoMet_MTases"/>
    <property type="match status" value="1"/>
</dbReference>
<dbReference type="InterPro" id="IPR046977">
    <property type="entry name" value="RsmC/RlmG"/>
</dbReference>